<evidence type="ECO:0000256" key="1">
    <source>
        <dbReference type="SAM" id="MobiDB-lite"/>
    </source>
</evidence>
<feature type="region of interest" description="Disordered" evidence="1">
    <location>
        <begin position="268"/>
        <end position="290"/>
    </location>
</feature>
<protein>
    <recommendedName>
        <fullName evidence="2">DUF7582 domain-containing protein</fullName>
    </recommendedName>
</protein>
<keyword evidence="4" id="KW-1185">Reference proteome</keyword>
<dbReference type="Pfam" id="PF24483">
    <property type="entry name" value="DUF7582"/>
    <property type="match status" value="1"/>
</dbReference>
<name>A0ABR4AUD3_9LECA</name>
<reference evidence="3 4" key="1">
    <citation type="submission" date="2024-09" db="EMBL/GenBank/DDBJ databases">
        <title>Rethinking Asexuality: The Enigmatic Case of Functional Sexual Genes in Lepraria (Stereocaulaceae).</title>
        <authorList>
            <person name="Doellman M."/>
            <person name="Sun Y."/>
            <person name="Barcenas-Pena A."/>
            <person name="Lumbsch H.T."/>
            <person name="Grewe F."/>
        </authorList>
    </citation>
    <scope>NUCLEOTIDE SEQUENCE [LARGE SCALE GENOMIC DNA]</scope>
    <source>
        <strain evidence="3 4">Grewe 0041</strain>
    </source>
</reference>
<dbReference type="InterPro" id="IPR056004">
    <property type="entry name" value="DUF7582"/>
</dbReference>
<dbReference type="Proteomes" id="UP001590951">
    <property type="component" value="Unassembled WGS sequence"/>
</dbReference>
<comment type="caution">
    <text evidence="3">The sequence shown here is derived from an EMBL/GenBank/DDBJ whole genome shotgun (WGS) entry which is preliminary data.</text>
</comment>
<proteinExistence type="predicted"/>
<gene>
    <name evidence="3" type="ORF">ABVK25_010546</name>
</gene>
<evidence type="ECO:0000313" key="4">
    <source>
        <dbReference type="Proteomes" id="UP001590951"/>
    </source>
</evidence>
<feature type="domain" description="DUF7582" evidence="2">
    <location>
        <begin position="53"/>
        <end position="242"/>
    </location>
</feature>
<evidence type="ECO:0000313" key="3">
    <source>
        <dbReference type="EMBL" id="KAL2049196.1"/>
    </source>
</evidence>
<evidence type="ECO:0000259" key="2">
    <source>
        <dbReference type="Pfam" id="PF24483"/>
    </source>
</evidence>
<accession>A0ABR4AUD3</accession>
<sequence>MALELSHAIDLFLHKNRASFFDDDSVIAGTVPSLDSGPALASQTFEWDLQTTCKPMLPAFQYISRKLSERGLQVHLIVSDYEPYVIPVWPLPRTSQLILAKIVRKARSKFNLSPSFLTALASRSNKKDLPKIFDTYRPDSYIVRRSLVQQEVIFSEEGLTLLSIDHIYTFKQLLCTLSKKNWIPCAREVCLSSCVHLLHRMNQIYTNPKVSRGYIARVYKEMEFHKETYEEVCSAYTVNFCTASIKDVTTLEPDYSALADIDLDWDDSSPSTAELPDTSTSNPRNTSSDLVSPIATVDLSTIQTWEIKPQQEPEILRPVTYTYPAIRKPTKVPESPLEHRELWDTQIPRSLNTKANTISEALLSPLDQTEPQPWGSTVPRRLNTTATWTSDVSLPPLNEALAEAWEIDVPVALDEAEAEEWDPDEEATRDVIESWMCDVPAPLQTTESRSSDGQKSPLEYVMAWVESWSTVAPDRVCAKCQDTVVISRRATVA</sequence>
<organism evidence="3 4">
    <name type="scientific">Lepraria finkii</name>
    <dbReference type="NCBI Taxonomy" id="1340010"/>
    <lineage>
        <taxon>Eukaryota</taxon>
        <taxon>Fungi</taxon>
        <taxon>Dikarya</taxon>
        <taxon>Ascomycota</taxon>
        <taxon>Pezizomycotina</taxon>
        <taxon>Lecanoromycetes</taxon>
        <taxon>OSLEUM clade</taxon>
        <taxon>Lecanoromycetidae</taxon>
        <taxon>Lecanorales</taxon>
        <taxon>Lecanorineae</taxon>
        <taxon>Stereocaulaceae</taxon>
        <taxon>Lepraria</taxon>
    </lineage>
</organism>
<dbReference type="EMBL" id="JBHFEH010000069">
    <property type="protein sequence ID" value="KAL2049196.1"/>
    <property type="molecule type" value="Genomic_DNA"/>
</dbReference>